<keyword evidence="6" id="KW-0175">Coiled coil</keyword>
<feature type="topological domain" description="Cytoplasmic" evidence="9">
    <location>
        <begin position="704"/>
        <end position="717"/>
    </location>
</feature>
<dbReference type="GO" id="GO:0005789">
    <property type="term" value="C:endoplasmic reticulum membrane"/>
    <property type="evidence" value="ECO:0007669"/>
    <property type="project" value="UniProtKB-SubCell"/>
</dbReference>
<dbReference type="InterPro" id="IPR027417">
    <property type="entry name" value="P-loop_NTPase"/>
</dbReference>
<evidence type="ECO:0000256" key="2">
    <source>
        <dbReference type="ARBA" id="ARBA00022741"/>
    </source>
</evidence>
<keyword evidence="8 9" id="KW-0472">Membrane</keyword>
<keyword evidence="7 9" id="KW-0342">GTP-binding</keyword>
<evidence type="ECO:0000313" key="11">
    <source>
        <dbReference type="Proteomes" id="UP000515211"/>
    </source>
</evidence>
<evidence type="ECO:0000256" key="6">
    <source>
        <dbReference type="ARBA" id="ARBA00023054"/>
    </source>
</evidence>
<comment type="similarity">
    <text evidence="9">Belongs to the TRAFAC class dynamin-like GTPase superfamily. GB1/RHD3 GTPase family. RHD3 subfamily.</text>
</comment>
<reference evidence="12" key="2">
    <citation type="submission" date="2025-08" db="UniProtKB">
        <authorList>
            <consortium name="RefSeq"/>
        </authorList>
    </citation>
    <scope>IDENTIFICATION</scope>
    <source>
        <tissue evidence="12">Whole plant</tissue>
    </source>
</reference>
<accession>A0A9C6TKE4</accession>
<evidence type="ECO:0000259" key="10">
    <source>
        <dbReference type="PROSITE" id="PS51715"/>
    </source>
</evidence>
<feature type="topological domain" description="Cytoplasmic" evidence="9">
    <location>
        <begin position="1"/>
        <end position="680"/>
    </location>
</feature>
<keyword evidence="11" id="KW-1185">Reference proteome</keyword>
<evidence type="ECO:0000256" key="8">
    <source>
        <dbReference type="ARBA" id="ARBA00023136"/>
    </source>
</evidence>
<dbReference type="PANTHER" id="PTHR45923">
    <property type="entry name" value="PROTEIN SEY1"/>
    <property type="match status" value="1"/>
</dbReference>
<evidence type="ECO:0000313" key="12">
    <source>
        <dbReference type="RefSeq" id="XP_052110633.1"/>
    </source>
</evidence>
<feature type="binding site" evidence="9">
    <location>
        <begin position="46"/>
        <end position="53"/>
    </location>
    <ligand>
        <name>GTP</name>
        <dbReference type="ChEBI" id="CHEBI:37565"/>
    </ligand>
</feature>
<dbReference type="GeneID" id="107464260"/>
<feature type="domain" description="GB1/RHD3-type G" evidence="10">
    <location>
        <begin position="36"/>
        <end position="251"/>
    </location>
</feature>
<dbReference type="EC" id="3.6.5.-" evidence="9"/>
<dbReference type="HAMAP" id="MF_03109">
    <property type="entry name" value="Sey1"/>
    <property type="match status" value="1"/>
</dbReference>
<dbReference type="InterPro" id="IPR046758">
    <property type="entry name" value="Sey1/RHD3-like_3HB"/>
</dbReference>
<dbReference type="InterPro" id="IPR008803">
    <property type="entry name" value="RHD3/Sey1"/>
</dbReference>
<dbReference type="Gene3D" id="3.40.50.300">
    <property type="entry name" value="P-loop containing nucleotide triphosphate hydrolases"/>
    <property type="match status" value="1"/>
</dbReference>
<evidence type="ECO:0000256" key="1">
    <source>
        <dbReference type="ARBA" id="ARBA00022692"/>
    </source>
</evidence>
<dbReference type="PROSITE" id="PS51715">
    <property type="entry name" value="G_GB1_RHD3"/>
    <property type="match status" value="1"/>
</dbReference>
<proteinExistence type="inferred from homology"/>
<dbReference type="GO" id="GO:0016320">
    <property type="term" value="P:endoplasmic reticulum membrane fusion"/>
    <property type="evidence" value="ECO:0007669"/>
    <property type="project" value="TreeGrafter"/>
</dbReference>
<keyword evidence="5 9" id="KW-1133">Transmembrane helix</keyword>
<comment type="subcellular location">
    <subcellularLocation>
        <location evidence="9">Endoplasmic reticulum membrane</location>
        <topology evidence="9">Multi-pass membrane protein</topology>
    </subcellularLocation>
</comment>
<keyword evidence="4 9" id="KW-0256">Endoplasmic reticulum</keyword>
<sequence>MANNHCCSTQLIDGDGTFNVTGIESFMKEVKFSECGLSYAVVSIMGPQSSGKSTLLNNLFRTNFREMDAFKGRSQTTKGIWMARCTGIEPCTIVMDLEGTDGRERGEDDTAFEKQSALFALAVSDIVLINMWCHDIGREQAANKPLLKTVFQVMMRLFSPRKTTLLFVIRDKTRTPLENLEPVLREDIQKIWDSVPKPQAHKETPLSEFFNVEVTALSSYEEKEEQFKEQVANLRQRFQHSIAPGGLAGDRRGVVPASGFSFSAQQIWKVIKENKDLDLPAHKVMVATVRCEEIANEKYATFSANEEWCQLEEAVQSGPVQGFGKKLNSLLGACLSEYDLEATYFDEGVRSAKQKQLQEKLLQLVQPSFLSALGHIRSGIVDKFKDVFDKALNRGEGFSLAAKNCIESSMAQFDEACADVVIELADWDTSKVREKLRRDIDAHVASVRDAKLSELTSSYEEKLKEALSGPVEALLDEASGDTWSSIKKLLRRETESAVSGFSAALAGFDMDEDTRQKMISNIADYARGVVEGKARDEAGRVLIRMKDRFTMLFSHDTDSMPRVWTGKEDIRTITKTARSASLKLLSVMAVIRLDDGDTDNIEKTLAIALIDSSSSNVTDRSITTVDPLASSTWEKVPSSKTLITPVQCKSLWRQFKTETEYSVSQAISAQEANKRNNNWLPPPWAILALIILGFNEFMTLLSCRDSYPCLPNSFQLS</sequence>
<dbReference type="Pfam" id="PF20428">
    <property type="entry name" value="Sey1_3HB"/>
    <property type="match status" value="1"/>
</dbReference>
<keyword evidence="1 9" id="KW-0812">Transmembrane</keyword>
<dbReference type="PANTHER" id="PTHR45923:SF2">
    <property type="entry name" value="PROTEIN SEY1"/>
    <property type="match status" value="1"/>
</dbReference>
<dbReference type="FunFam" id="3.40.50.300:FF:002271">
    <property type="entry name" value="Protein ROOT HAIR DEFECTIVE 3 homolog"/>
    <property type="match status" value="1"/>
</dbReference>
<keyword evidence="2 9" id="KW-0547">Nucleotide-binding</keyword>
<protein>
    <recommendedName>
        <fullName evidence="9">Protein ROOT HAIR DEFECTIVE 3 homolog</fullName>
        <ecNumber evidence="9">3.6.5.-</ecNumber>
    </recommendedName>
    <alternativeName>
        <fullName evidence="9">Protein SEY1 homolog</fullName>
    </alternativeName>
</protein>
<evidence type="ECO:0000256" key="7">
    <source>
        <dbReference type="ARBA" id="ARBA00023134"/>
    </source>
</evidence>
<dbReference type="CDD" id="cd01851">
    <property type="entry name" value="GBP"/>
    <property type="match status" value="1"/>
</dbReference>
<dbReference type="RefSeq" id="XP_052110633.1">
    <property type="nucleotide sequence ID" value="XM_052254673.1"/>
</dbReference>
<dbReference type="GO" id="GO:0003924">
    <property type="term" value="F:GTPase activity"/>
    <property type="evidence" value="ECO:0007669"/>
    <property type="project" value="UniProtKB-UniRule"/>
</dbReference>
<dbReference type="Pfam" id="PF05879">
    <property type="entry name" value="RHD3_GTPase"/>
    <property type="match status" value="1"/>
</dbReference>
<evidence type="ECO:0000256" key="4">
    <source>
        <dbReference type="ARBA" id="ARBA00022824"/>
    </source>
</evidence>
<evidence type="ECO:0000256" key="3">
    <source>
        <dbReference type="ARBA" id="ARBA00022801"/>
    </source>
</evidence>
<evidence type="ECO:0000256" key="5">
    <source>
        <dbReference type="ARBA" id="ARBA00022989"/>
    </source>
</evidence>
<evidence type="ECO:0000256" key="9">
    <source>
        <dbReference type="HAMAP-Rule" id="MF_03109"/>
    </source>
</evidence>
<organism evidence="11 12">
    <name type="scientific">Arachis duranensis</name>
    <name type="common">Wild peanut</name>
    <dbReference type="NCBI Taxonomy" id="130453"/>
    <lineage>
        <taxon>Eukaryota</taxon>
        <taxon>Viridiplantae</taxon>
        <taxon>Streptophyta</taxon>
        <taxon>Embryophyta</taxon>
        <taxon>Tracheophyta</taxon>
        <taxon>Spermatophyta</taxon>
        <taxon>Magnoliopsida</taxon>
        <taxon>eudicotyledons</taxon>
        <taxon>Gunneridae</taxon>
        <taxon>Pentapetalae</taxon>
        <taxon>rosids</taxon>
        <taxon>fabids</taxon>
        <taxon>Fabales</taxon>
        <taxon>Fabaceae</taxon>
        <taxon>Papilionoideae</taxon>
        <taxon>50 kb inversion clade</taxon>
        <taxon>dalbergioids sensu lato</taxon>
        <taxon>Dalbergieae</taxon>
        <taxon>Pterocarpus clade</taxon>
        <taxon>Arachis</taxon>
    </lineage>
</organism>
<dbReference type="InterPro" id="IPR030386">
    <property type="entry name" value="G_GB1_RHD3_dom"/>
</dbReference>
<keyword evidence="3 9" id="KW-0378">Hydrolase</keyword>
<comment type="function">
    <text evidence="9">Probable GTP-binding protein that may be involved in cell development.</text>
</comment>
<dbReference type="SUPFAM" id="SSF52540">
    <property type="entry name" value="P-loop containing nucleoside triphosphate hydrolases"/>
    <property type="match status" value="1"/>
</dbReference>
<feature type="topological domain" description="Lumenal" evidence="9">
    <location>
        <begin position="702"/>
        <end position="704"/>
    </location>
</feature>
<name>A0A9C6TKE4_ARADU</name>
<dbReference type="GO" id="GO:0005525">
    <property type="term" value="F:GTP binding"/>
    <property type="evidence" value="ECO:0007669"/>
    <property type="project" value="UniProtKB-UniRule"/>
</dbReference>
<reference evidence="11" key="1">
    <citation type="journal article" date="2016" name="Nat. Genet.">
        <title>The genome sequences of Arachis duranensis and Arachis ipaensis, the diploid ancestors of cultivated peanut.</title>
        <authorList>
            <person name="Bertioli D.J."/>
            <person name="Cannon S.B."/>
            <person name="Froenicke L."/>
            <person name="Huang G."/>
            <person name="Farmer A.D."/>
            <person name="Cannon E.K."/>
            <person name="Liu X."/>
            <person name="Gao D."/>
            <person name="Clevenger J."/>
            <person name="Dash S."/>
            <person name="Ren L."/>
            <person name="Moretzsohn M.C."/>
            <person name="Shirasawa K."/>
            <person name="Huang W."/>
            <person name="Vidigal B."/>
            <person name="Abernathy B."/>
            <person name="Chu Y."/>
            <person name="Niederhuth C.E."/>
            <person name="Umale P."/>
            <person name="Araujo A.C."/>
            <person name="Kozik A."/>
            <person name="Kim K.D."/>
            <person name="Burow M.D."/>
            <person name="Varshney R.K."/>
            <person name="Wang X."/>
            <person name="Zhang X."/>
            <person name="Barkley N."/>
            <person name="Guimaraes P.M."/>
            <person name="Isobe S."/>
            <person name="Guo B."/>
            <person name="Liao B."/>
            <person name="Stalker H.T."/>
            <person name="Schmitz R.J."/>
            <person name="Scheffler B.E."/>
            <person name="Leal-Bertioli S.C."/>
            <person name="Xun X."/>
            <person name="Jackson S.A."/>
            <person name="Michelmore R."/>
            <person name="Ozias-Akins P."/>
        </authorList>
    </citation>
    <scope>NUCLEOTIDE SEQUENCE [LARGE SCALE GENOMIC DNA]</scope>
    <source>
        <strain evidence="11">cv. V14167</strain>
    </source>
</reference>
<dbReference type="Proteomes" id="UP000515211">
    <property type="component" value="Chromosome 9"/>
</dbReference>
<dbReference type="AlphaFoldDB" id="A0A9C6TKE4"/>
<gene>
    <name evidence="12" type="primary">LOC107464260</name>
</gene>